<evidence type="ECO:0000313" key="2">
    <source>
        <dbReference type="Proteomes" id="UP000272942"/>
    </source>
</evidence>
<sequence length="135" mass="15303">MRQRIQLTEAHLKALEEVKSNGNVIVLCPDKGSGIVVTDKVCYKEKMLSILKDEREFGVGKIKNDPQKLEKKISMELKTLLQVGLIRESTVKQLRPLGSQMPQIYGLPKLHEEGIPLQPMMSMCNLPQHKLDKRG</sequence>
<dbReference type="WBParaSite" id="ECPE_0001069901-mRNA-1">
    <property type="protein sequence ID" value="ECPE_0001069901-mRNA-1"/>
    <property type="gene ID" value="ECPE_0001069901"/>
</dbReference>
<evidence type="ECO:0000313" key="3">
    <source>
        <dbReference type="WBParaSite" id="ECPE_0001069901-mRNA-1"/>
    </source>
</evidence>
<dbReference type="Proteomes" id="UP000272942">
    <property type="component" value="Unassembled WGS sequence"/>
</dbReference>
<reference evidence="1 2" key="2">
    <citation type="submission" date="2018-11" db="EMBL/GenBank/DDBJ databases">
        <authorList>
            <consortium name="Pathogen Informatics"/>
        </authorList>
    </citation>
    <scope>NUCLEOTIDE SEQUENCE [LARGE SCALE GENOMIC DNA]</scope>
    <source>
        <strain evidence="1 2">Egypt</strain>
    </source>
</reference>
<proteinExistence type="predicted"/>
<keyword evidence="2" id="KW-1185">Reference proteome</keyword>
<organism evidence="3">
    <name type="scientific">Echinostoma caproni</name>
    <dbReference type="NCBI Taxonomy" id="27848"/>
    <lineage>
        <taxon>Eukaryota</taxon>
        <taxon>Metazoa</taxon>
        <taxon>Spiralia</taxon>
        <taxon>Lophotrochozoa</taxon>
        <taxon>Platyhelminthes</taxon>
        <taxon>Trematoda</taxon>
        <taxon>Digenea</taxon>
        <taxon>Plagiorchiida</taxon>
        <taxon>Echinostomata</taxon>
        <taxon>Echinostomatoidea</taxon>
        <taxon>Echinostomatidae</taxon>
        <taxon>Echinostoma</taxon>
    </lineage>
</organism>
<protein>
    <submittedName>
        <fullName evidence="3">Reverse transcriptase domain-containing protein</fullName>
    </submittedName>
</protein>
<gene>
    <name evidence="1" type="ORF">ECPE_LOCUS10667</name>
</gene>
<evidence type="ECO:0000313" key="1">
    <source>
        <dbReference type="EMBL" id="VDP87428.1"/>
    </source>
</evidence>
<dbReference type="OrthoDB" id="10029313at2759"/>
<name>A0A183AUN2_9TREM</name>
<dbReference type="AlphaFoldDB" id="A0A183AUN2"/>
<reference evidence="3" key="1">
    <citation type="submission" date="2016-06" db="UniProtKB">
        <authorList>
            <consortium name="WormBaseParasite"/>
        </authorList>
    </citation>
    <scope>IDENTIFICATION</scope>
</reference>
<dbReference type="EMBL" id="UZAN01049463">
    <property type="protein sequence ID" value="VDP87428.1"/>
    <property type="molecule type" value="Genomic_DNA"/>
</dbReference>
<accession>A0A183AUN2</accession>